<dbReference type="VEuPathDB" id="VectorBase:SSCA000283"/>
<evidence type="ECO:0000256" key="14">
    <source>
        <dbReference type="SAM" id="MobiDB-lite"/>
    </source>
</evidence>
<dbReference type="PROSITE" id="PS50294">
    <property type="entry name" value="WD_REPEATS_REGION"/>
    <property type="match status" value="2"/>
</dbReference>
<dbReference type="InterPro" id="IPR002110">
    <property type="entry name" value="Ankyrin_rpt"/>
</dbReference>
<dbReference type="GO" id="GO:0043565">
    <property type="term" value="F:sequence-specific DNA binding"/>
    <property type="evidence" value="ECO:0007669"/>
    <property type="project" value="InterPro"/>
</dbReference>
<dbReference type="FunFam" id="1.25.40.20:FF:000006">
    <property type="entry name" value="Arf-GAP with SH3 domain, ANK repeat and PH domain-containing protein 2"/>
    <property type="match status" value="1"/>
</dbReference>
<keyword evidence="7" id="KW-0479">Metal-binding</keyword>
<dbReference type="SMART" id="SM00233">
    <property type="entry name" value="PH"/>
    <property type="match status" value="1"/>
</dbReference>
<dbReference type="Proteomes" id="UP000616769">
    <property type="component" value="Unassembled WGS sequence"/>
</dbReference>
<name>A0A132ADK7_SARSC</name>
<dbReference type="SUPFAM" id="SSF57863">
    <property type="entry name" value="ArfGap/RecO-like zinc finger"/>
    <property type="match status" value="1"/>
</dbReference>
<dbReference type="Pfam" id="PF16746">
    <property type="entry name" value="BAR_3"/>
    <property type="match status" value="1"/>
</dbReference>
<dbReference type="SUPFAM" id="SSF103657">
    <property type="entry name" value="BAR/IMD domain-like"/>
    <property type="match status" value="1"/>
</dbReference>
<evidence type="ECO:0000256" key="3">
    <source>
        <dbReference type="ARBA" id="ARBA00022483"/>
    </source>
</evidence>
<dbReference type="InterPro" id="IPR037844">
    <property type="entry name" value="PH_ASAP"/>
</dbReference>
<dbReference type="CDD" id="cd07604">
    <property type="entry name" value="BAR_ASAPs"/>
    <property type="match status" value="1"/>
</dbReference>
<dbReference type="Gene3D" id="2.30.29.30">
    <property type="entry name" value="Pleckstrin-homology domain (PH domain)/Phosphotyrosine-binding domain (PTB)"/>
    <property type="match status" value="1"/>
</dbReference>
<evidence type="ECO:0000313" key="15">
    <source>
        <dbReference type="EMBL" id="KPM09007.1"/>
    </source>
</evidence>
<keyword evidence="13" id="KW-0175">Coiled coil</keyword>
<dbReference type="InterPro" id="IPR001680">
    <property type="entry name" value="WD40_rpt"/>
</dbReference>
<comment type="subcellular location">
    <subcellularLocation>
        <location evidence="2">Cytoplasm</location>
    </subcellularLocation>
    <subcellularLocation>
        <location evidence="1">Target cell membrane</location>
    </subcellularLocation>
</comment>
<evidence type="ECO:0000256" key="6">
    <source>
        <dbReference type="ARBA" id="ARBA00022574"/>
    </source>
</evidence>
<feature type="compositionally biased region" description="Low complexity" evidence="14">
    <location>
        <begin position="815"/>
        <end position="841"/>
    </location>
</feature>
<evidence type="ECO:0000256" key="1">
    <source>
        <dbReference type="ARBA" id="ARBA00004175"/>
    </source>
</evidence>
<evidence type="ECO:0000256" key="7">
    <source>
        <dbReference type="ARBA" id="ARBA00022723"/>
    </source>
</evidence>
<keyword evidence="5" id="KW-1052">Target cell membrane</keyword>
<dbReference type="InterPro" id="IPR037278">
    <property type="entry name" value="ARFGAP/RecO"/>
</dbReference>
<dbReference type="CDD" id="cd00200">
    <property type="entry name" value="WD40"/>
    <property type="match status" value="1"/>
</dbReference>
<dbReference type="PROSITE" id="PS50082">
    <property type="entry name" value="WD_REPEATS_2"/>
    <property type="match status" value="4"/>
</dbReference>
<dbReference type="InterPro" id="IPR011993">
    <property type="entry name" value="PH-like_dom_sf"/>
</dbReference>
<dbReference type="PANTHER" id="PTHR45854:SF3">
    <property type="entry name" value="ARFGAP WITH SH3 DOMAIN, ANK REPEAT AND PH DOMAIN-CONTAINING PROTEIN"/>
    <property type="match status" value="1"/>
</dbReference>
<evidence type="ECO:0000256" key="8">
    <source>
        <dbReference type="ARBA" id="ARBA00022737"/>
    </source>
</evidence>
<feature type="region of interest" description="Disordered" evidence="14">
    <location>
        <begin position="913"/>
        <end position="936"/>
    </location>
</feature>
<evidence type="ECO:0000313" key="16">
    <source>
        <dbReference type="Proteomes" id="UP000616769"/>
    </source>
</evidence>
<organism evidence="15 16">
    <name type="scientific">Sarcoptes scabiei</name>
    <name type="common">Itch mite</name>
    <name type="synonym">Acarus scabiei</name>
    <dbReference type="NCBI Taxonomy" id="52283"/>
    <lineage>
        <taxon>Eukaryota</taxon>
        <taxon>Metazoa</taxon>
        <taxon>Ecdysozoa</taxon>
        <taxon>Arthropoda</taxon>
        <taxon>Chelicerata</taxon>
        <taxon>Arachnida</taxon>
        <taxon>Acari</taxon>
        <taxon>Acariformes</taxon>
        <taxon>Sarcoptiformes</taxon>
        <taxon>Astigmata</taxon>
        <taxon>Psoroptidia</taxon>
        <taxon>Sarcoptoidea</taxon>
        <taxon>Sarcoptidae</taxon>
        <taxon>Sarcoptinae</taxon>
        <taxon>Sarcoptes</taxon>
    </lineage>
</organism>
<evidence type="ECO:0000256" key="2">
    <source>
        <dbReference type="ARBA" id="ARBA00004496"/>
    </source>
</evidence>
<dbReference type="PROSITE" id="PS00678">
    <property type="entry name" value="WD_REPEATS_1"/>
    <property type="match status" value="3"/>
</dbReference>
<keyword evidence="6" id="KW-0853">WD repeat</keyword>
<feature type="region of interest" description="Disordered" evidence="14">
    <location>
        <begin position="815"/>
        <end position="847"/>
    </location>
</feature>
<keyword evidence="10" id="KW-0528">Neurotoxin</keyword>
<dbReference type="InterPro" id="IPR038508">
    <property type="entry name" value="ArfGAP_dom_sf"/>
</dbReference>
<dbReference type="SUPFAM" id="SSF48403">
    <property type="entry name" value="Ankyrin repeat"/>
    <property type="match status" value="1"/>
</dbReference>
<dbReference type="GO" id="GO:0005737">
    <property type="term" value="C:cytoplasm"/>
    <property type="evidence" value="ECO:0007669"/>
    <property type="project" value="UniProtKB-SubCell"/>
</dbReference>
<dbReference type="CDD" id="cd08834">
    <property type="entry name" value="ArfGap_ASAP"/>
    <property type="match status" value="1"/>
</dbReference>
<evidence type="ECO:0000256" key="4">
    <source>
        <dbReference type="ARBA" id="ARBA00022490"/>
    </source>
</evidence>
<keyword evidence="11" id="KW-0040">ANK repeat</keyword>
<dbReference type="PROSITE" id="PS50297">
    <property type="entry name" value="ANK_REP_REGION"/>
    <property type="match status" value="1"/>
</dbReference>
<keyword evidence="10" id="KW-0800">Toxin</keyword>
<evidence type="ECO:0000256" key="9">
    <source>
        <dbReference type="ARBA" id="ARBA00022833"/>
    </source>
</evidence>
<keyword evidence="4" id="KW-0963">Cytoplasm</keyword>
<dbReference type="InterPro" id="IPR036322">
    <property type="entry name" value="WD40_repeat_dom_sf"/>
</dbReference>
<dbReference type="CDD" id="cd13251">
    <property type="entry name" value="PH_ASAP"/>
    <property type="match status" value="1"/>
</dbReference>
<keyword evidence="9" id="KW-0862">Zinc</keyword>
<keyword evidence="8" id="KW-0677">Repeat</keyword>
<dbReference type="SUPFAM" id="SSF50978">
    <property type="entry name" value="WD40 repeat-like"/>
    <property type="match status" value="1"/>
</dbReference>
<dbReference type="InterPro" id="IPR043593">
    <property type="entry name" value="ASAP"/>
</dbReference>
<feature type="coiled-coil region" evidence="13">
    <location>
        <begin position="237"/>
        <end position="264"/>
    </location>
</feature>
<dbReference type="PROSITE" id="PS50115">
    <property type="entry name" value="ARFGAP"/>
    <property type="match status" value="1"/>
</dbReference>
<dbReference type="InterPro" id="IPR015943">
    <property type="entry name" value="WD40/YVTN_repeat-like_dom_sf"/>
</dbReference>
<evidence type="ECO:0000256" key="10">
    <source>
        <dbReference type="ARBA" id="ARBA00023028"/>
    </source>
</evidence>
<dbReference type="InterPro" id="IPR000679">
    <property type="entry name" value="Znf_GATA"/>
</dbReference>
<dbReference type="OrthoDB" id="1068471at2759"/>
<dbReference type="Pfam" id="PF01412">
    <property type="entry name" value="ArfGap"/>
    <property type="match status" value="1"/>
</dbReference>
<dbReference type="GO" id="GO:0046872">
    <property type="term" value="F:metal ion binding"/>
    <property type="evidence" value="ECO:0007669"/>
    <property type="project" value="UniProtKB-KW"/>
</dbReference>
<dbReference type="Gene3D" id="1.10.220.150">
    <property type="entry name" value="Arf GTPase activating protein"/>
    <property type="match status" value="1"/>
</dbReference>
<dbReference type="Gene3D" id="1.25.40.950">
    <property type="match status" value="1"/>
</dbReference>
<dbReference type="Pfam" id="PF00400">
    <property type="entry name" value="WD40"/>
    <property type="match status" value="4"/>
</dbReference>
<dbReference type="InterPro" id="IPR004148">
    <property type="entry name" value="BAR_dom"/>
</dbReference>
<dbReference type="PANTHER" id="PTHR45854">
    <property type="entry name" value="ASAP FAMILY MEMBER"/>
    <property type="match status" value="1"/>
</dbReference>
<dbReference type="Gene3D" id="2.130.10.10">
    <property type="entry name" value="YVTN repeat-like/Quinoprotein amine dehydrogenase"/>
    <property type="match status" value="1"/>
</dbReference>
<dbReference type="Gene3D" id="3.40.50.1820">
    <property type="entry name" value="alpha/beta hydrolase"/>
    <property type="match status" value="1"/>
</dbReference>
<dbReference type="GO" id="GO:0044231">
    <property type="term" value="C:host cell presynaptic membrane"/>
    <property type="evidence" value="ECO:0007669"/>
    <property type="project" value="UniProtKB-KW"/>
</dbReference>
<dbReference type="GO" id="GO:0006887">
    <property type="term" value="P:exocytosis"/>
    <property type="evidence" value="ECO:0007669"/>
    <property type="project" value="UniProtKB-KW"/>
</dbReference>
<sequence>MPPDVFTVKDFIHETRDDFSSPTTSTFYLNISHCKQLVNSIEESLDLDRNGLSKMKKAVKAMYNGGCKSLEKLGINSTCREREEYIGGAFVKFSFITKELSALEKNLMQSLYNIIMFPIDSLVKGDLKGVKNDLKKPVDKALKEYEIKMTKIEKEKKAQAKEVGLIRTEISGAEMAEEMDRERKQLQFQLCEYLIKVNDIETKKSFDLLLHFIEYFNAQCKYFRGALESIEQFQTFISDLGVQLQQSRQRKEDEKRELIDLRNLLKSSNFIETYSLNTSVTNDSSEVSTNRRSIGYSLHQLQGNKQYGCYKSGYLLKKSESKMRVKVWQKRKCEVKDGFLHIWHSDESKPPTKINLLTCQIKTCQSNQDEKAQSSLTNQNTSSSNLKNCGSYFDLVSCNRTYHFQVEDENDTEAWISVLINNKEGALKREFDSTAFERSKINDFDSLRTIDNPLCDQNIANIRKILIEQIRKLPGNDRCVDCGSTQDPTWLATNFGVLTCIECSGIHRELGVHVSRIQSLILDNIGTSHLLIARTMSNLGFNDIMEAGCSKALKPKPTNSMDERNQFIRNKYVHRKYCHKSASTEEQLLGDLERAIYSKDIFSLLQAWAEGVNLSSILPSSSANETALHLIIKRETDGCSLNLVDFLIQNASNIDATTSPDGNTPLHYCVIYNRLECMKLLLRSRANYSLKNKSGKTPMDLAREDNNVYLIELVSNIVVYSKNTIVLSQKLEGAEKNQTTLFENVLVDSFFLEEPSTDFSDDDLDFDKNNQHNAAPKLSVSAIQNSNNLRPASVVGDFNAMQIEANTNSQYTISKSSATKSSSSSSNTTKPITKSSTTQITNEKIHQHDSFGGVVTDFASKPKDLSNKSEKFLSTRQFISGHSRAASADMGTDLRASNLKQILKNPLISNPSANIVKKSESSTNQSPNYHTRNNSMDNSLVTFVDSSSYFTKKSSGDSNQPFQTKPAVPVKPTGIVSVFVPGSSNSTGSTHSITRSIGNIHGSCIATDNSHPIPPPRKAKTRFSKLESPIMLLTGHESEVYCCKFHPNGETLLSAGFDRKIFLWNTYGECQNYSVLSSGHKGAILDVHYSGKGDYIYSSSTDKTLIVWDTQTGQRIRKLIGHQNIVNSCCPWRDQSKSMLLSVSDDRTIKIWDTRKKSSANTIKEEYQLTACIFNDFCEQIIVGGIDNVLKVYDMRKNKLIYTLPGHFDTITGLSLSPNENIPIIVNDLVCVWDIRPYVQSDRCIKTLTGHQHNFEKNLLRCSWSPDGERVTAGSADRNVYIWNVYDKHILYRLPGHNGSVNEVVFHPKEPIGIRLNISTPDQYGLIYENHYIYTDDSVKIHLFFIKQPKPDQCPTLIYLHGNAGNVGHRLMNAYQLYQSLHCNILLLEYRGYGLSEGKPSESGLCLDALAAINFAEKSQIIDKSKVILFGRSLGGAVAISIAHRILKKLDDHNMLRPCALIIENTFTSVPDISRHLFIDIYYNDPNRSKWIAFLGFALRLIPDFCYKSRFNSIGKIGHINTPTLFLSGLQDELIPSRMMVKLFRVNSALFSHY</sequence>
<feature type="compositionally biased region" description="Polar residues" evidence="14">
    <location>
        <begin position="921"/>
        <end position="936"/>
    </location>
</feature>
<protein>
    <submittedName>
        <fullName evidence="15">4,5-biphosphate-dependent ARF1 GTPase-activating protein-like protein</fullName>
    </submittedName>
</protein>
<dbReference type="InterPro" id="IPR027267">
    <property type="entry name" value="AH/BAR_dom_sf"/>
</dbReference>
<dbReference type="InterPro" id="IPR029058">
    <property type="entry name" value="AB_hydrolase_fold"/>
</dbReference>
<dbReference type="GO" id="GO:0044218">
    <property type="term" value="C:other organism cell membrane"/>
    <property type="evidence" value="ECO:0007669"/>
    <property type="project" value="UniProtKB-KW"/>
</dbReference>
<comment type="caution">
    <text evidence="15">The sequence shown here is derived from an EMBL/GenBank/DDBJ whole genome shotgun (WGS) entry which is preliminary data.</text>
</comment>
<dbReference type="Gene3D" id="1.25.40.20">
    <property type="entry name" value="Ankyrin repeat-containing domain"/>
    <property type="match status" value="1"/>
</dbReference>
<accession>A0A132ADK7</accession>
<dbReference type="InterPro" id="IPR001164">
    <property type="entry name" value="ArfGAP_dom"/>
</dbReference>
<dbReference type="EMBL" id="JXLN01013004">
    <property type="protein sequence ID" value="KPM09007.1"/>
    <property type="molecule type" value="Genomic_DNA"/>
</dbReference>
<evidence type="ECO:0000256" key="12">
    <source>
        <dbReference type="ARBA" id="ARBA00023298"/>
    </source>
</evidence>
<dbReference type="InterPro" id="IPR036770">
    <property type="entry name" value="Ankyrin_rpt-contain_sf"/>
</dbReference>
<dbReference type="PROSITE" id="PS50003">
    <property type="entry name" value="PH_DOMAIN"/>
    <property type="match status" value="1"/>
</dbReference>
<dbReference type="SMART" id="SM00320">
    <property type="entry name" value="WD40"/>
    <property type="match status" value="6"/>
</dbReference>
<keyword evidence="12" id="KW-0472">Membrane</keyword>
<keyword evidence="3" id="KW-0268">Exocytosis</keyword>
<keyword evidence="10" id="KW-0638">Presynaptic neurotoxin</keyword>
<dbReference type="GO" id="GO:0005096">
    <property type="term" value="F:GTPase activator activity"/>
    <property type="evidence" value="ECO:0007669"/>
    <property type="project" value="InterPro"/>
</dbReference>
<reference evidence="15 16" key="1">
    <citation type="journal article" date="2015" name="Parasit. Vectors">
        <title>Draft genome of the scabies mite.</title>
        <authorList>
            <person name="Rider S.D.Jr."/>
            <person name="Morgan M.S."/>
            <person name="Arlian L.G."/>
        </authorList>
    </citation>
    <scope>NUCLEOTIDE SEQUENCE [LARGE SCALE GENOMIC DNA]</scope>
    <source>
        <strain evidence="15">Arlian Lab</strain>
    </source>
</reference>
<evidence type="ECO:0000256" key="5">
    <source>
        <dbReference type="ARBA" id="ARBA00022537"/>
    </source>
</evidence>
<dbReference type="PROSITE" id="PS50088">
    <property type="entry name" value="ANK_REPEAT"/>
    <property type="match status" value="1"/>
</dbReference>
<dbReference type="InterPro" id="IPR019775">
    <property type="entry name" value="WD40_repeat_CS"/>
</dbReference>
<keyword evidence="12" id="KW-1053">Target membrane</keyword>
<evidence type="ECO:0000256" key="13">
    <source>
        <dbReference type="SAM" id="Coils"/>
    </source>
</evidence>
<dbReference type="SMART" id="SM00248">
    <property type="entry name" value="ANK"/>
    <property type="match status" value="3"/>
</dbReference>
<dbReference type="SMART" id="SM00105">
    <property type="entry name" value="ArfGap"/>
    <property type="match status" value="1"/>
</dbReference>
<dbReference type="Pfam" id="PF00169">
    <property type="entry name" value="PH"/>
    <property type="match status" value="1"/>
</dbReference>
<dbReference type="Gene3D" id="1.20.1270.60">
    <property type="entry name" value="Arfaptin homology (AH) domain/BAR domain"/>
    <property type="match status" value="1"/>
</dbReference>
<dbReference type="PROSITE" id="PS50114">
    <property type="entry name" value="GATA_ZN_FINGER_2"/>
    <property type="match status" value="1"/>
</dbReference>
<dbReference type="Pfam" id="PF12796">
    <property type="entry name" value="Ank_2"/>
    <property type="match status" value="1"/>
</dbReference>
<proteinExistence type="predicted"/>
<dbReference type="SUPFAM" id="SSF50729">
    <property type="entry name" value="PH domain-like"/>
    <property type="match status" value="1"/>
</dbReference>
<dbReference type="SUPFAM" id="SSF53474">
    <property type="entry name" value="alpha/beta-Hydrolases"/>
    <property type="match status" value="1"/>
</dbReference>
<gene>
    <name evidence="15" type="ORF">QR98_0075360</name>
</gene>
<evidence type="ECO:0000256" key="11">
    <source>
        <dbReference type="ARBA" id="ARBA00023043"/>
    </source>
</evidence>
<dbReference type="InterPro" id="IPR001849">
    <property type="entry name" value="PH_domain"/>
</dbReference>
<dbReference type="GO" id="GO:0006355">
    <property type="term" value="P:regulation of DNA-templated transcription"/>
    <property type="evidence" value="ECO:0007669"/>
    <property type="project" value="InterPro"/>
</dbReference>